<dbReference type="EMBL" id="AMSQ01000012">
    <property type="protein sequence ID" value="EKU47134.1"/>
    <property type="molecule type" value="Genomic_DNA"/>
</dbReference>
<evidence type="ECO:0000259" key="3">
    <source>
        <dbReference type="Pfam" id="PF03703"/>
    </source>
</evidence>
<dbReference type="PIRSF" id="PIRSF026631">
    <property type="entry name" value="UCP026631"/>
    <property type="match status" value="1"/>
</dbReference>
<evidence type="ECO:0000313" key="4">
    <source>
        <dbReference type="EMBL" id="EKU47134.1"/>
    </source>
</evidence>
<dbReference type="PANTHER" id="PTHR34473:SF2">
    <property type="entry name" value="UPF0699 TRANSMEMBRANE PROTEIN YDBT"/>
    <property type="match status" value="1"/>
</dbReference>
<dbReference type="InterPro" id="IPR014529">
    <property type="entry name" value="UCP026631"/>
</dbReference>
<evidence type="ECO:0000256" key="1">
    <source>
        <dbReference type="SAM" id="MobiDB-lite"/>
    </source>
</evidence>
<gene>
    <name evidence="4" type="ORF">C273_07837</name>
</gene>
<evidence type="ECO:0000256" key="2">
    <source>
        <dbReference type="SAM" id="Phobius"/>
    </source>
</evidence>
<protein>
    <submittedName>
        <fullName evidence="4">Membrane-flanked domain-containing protein</fullName>
    </submittedName>
</protein>
<proteinExistence type="predicted"/>
<feature type="transmembrane region" description="Helical" evidence="2">
    <location>
        <begin position="181"/>
        <end position="206"/>
    </location>
</feature>
<dbReference type="Pfam" id="PF03703">
    <property type="entry name" value="bPH_2"/>
    <property type="match status" value="2"/>
</dbReference>
<feature type="domain" description="YdbS-like PH" evidence="3">
    <location>
        <begin position="68"/>
        <end position="142"/>
    </location>
</feature>
<keyword evidence="2" id="KW-1133">Transmembrane helix</keyword>
<dbReference type="PATRIC" id="fig|1229783.3.peg.1580"/>
<organism evidence="4 5">
    <name type="scientific">Staphylococcus massiliensis S46</name>
    <dbReference type="NCBI Taxonomy" id="1229783"/>
    <lineage>
        <taxon>Bacteria</taxon>
        <taxon>Bacillati</taxon>
        <taxon>Bacillota</taxon>
        <taxon>Bacilli</taxon>
        <taxon>Bacillales</taxon>
        <taxon>Staphylococcaceae</taxon>
        <taxon>Staphylococcus</taxon>
    </lineage>
</organism>
<feature type="transmembrane region" description="Helical" evidence="2">
    <location>
        <begin position="46"/>
        <end position="65"/>
    </location>
</feature>
<feature type="region of interest" description="Disordered" evidence="1">
    <location>
        <begin position="147"/>
        <end position="166"/>
    </location>
</feature>
<dbReference type="InterPro" id="IPR005182">
    <property type="entry name" value="YdbS-like_PH"/>
</dbReference>
<dbReference type="Proteomes" id="UP000009885">
    <property type="component" value="Unassembled WGS sequence"/>
</dbReference>
<dbReference type="OrthoDB" id="2195155at2"/>
<accession>K9AIK8</accession>
<keyword evidence="2" id="KW-0472">Membrane</keyword>
<keyword evidence="2" id="KW-0812">Transmembrane</keyword>
<sequence length="496" mass="56663">MSKPGKLHWISYLSRLFKTIKSNLFPFILLMVLNPQSLRPEDWTDFIIPIVYSIVVLVSFIYNGFKVYKTRYWIEDSYFILTEGVLNKSRTELNIKRIQSMDTTQDLVHQIVGGVRLSIKTPSDGITLDTVTKSQSQAIQKAIQSQKDSLTGEAPSTEISSEEPRNEVKQTEVYHLSQKDLIYMSLTSGAIGVALAALSPILGTLFNALPDDMVDKVFEQFGVLAHILPIIPLLMIVAVIIIASYVLGSMITFVRYFRFRLRRDDTHLFVKYGLFKVRQVTVPLERLQAVKVERSFIRSLMGYTSLSFVITSDMDINDVNQDMSKVPILPFIKKKDMEVIRQSLVPNYQFKAANRGMPGKALPRRIVIPLLLVIVVCAVLHYFVSPWFWLLTLVLGIWIIFHAFISNKHSGSAIEDDEITIQDVKAFSVETTYIKRDKILEMNQIQHPFLKRAGLINYQFLIADGMGLSTAGLRFEDADKVKHYEAWYLKRGEHNV</sequence>
<dbReference type="RefSeq" id="WP_009383898.1">
    <property type="nucleotide sequence ID" value="NZ_AMSQ01000012.1"/>
</dbReference>
<feature type="domain" description="YdbS-like PH" evidence="3">
    <location>
        <begin position="256"/>
        <end position="342"/>
    </location>
</feature>
<dbReference type="AlphaFoldDB" id="K9AIK8"/>
<comment type="caution">
    <text evidence="4">The sequence shown here is derived from an EMBL/GenBank/DDBJ whole genome shotgun (WGS) entry which is preliminary data.</text>
</comment>
<reference evidence="4 5" key="1">
    <citation type="journal article" date="2013" name="Genome Announc.">
        <title>Genome Sequence of Staphylococcus massiliensis Strain S46, Isolated from the Surface of Healthy Human Skin.</title>
        <authorList>
            <person name="Srivastav R."/>
            <person name="Singh A."/>
            <person name="Jangir P.K."/>
            <person name="Kumari C."/>
            <person name="Muduli S."/>
            <person name="Sharma R."/>
        </authorList>
    </citation>
    <scope>NUCLEOTIDE SEQUENCE [LARGE SCALE GENOMIC DNA]</scope>
    <source>
        <strain evidence="4 5">S46</strain>
    </source>
</reference>
<feature type="transmembrane region" description="Helical" evidence="2">
    <location>
        <begin position="226"/>
        <end position="254"/>
    </location>
</feature>
<feature type="transmembrane region" description="Helical" evidence="2">
    <location>
        <begin position="366"/>
        <end position="383"/>
    </location>
</feature>
<name>K9AIK8_9STAP</name>
<feature type="transmembrane region" description="Helical" evidence="2">
    <location>
        <begin position="389"/>
        <end position="405"/>
    </location>
</feature>
<dbReference type="PANTHER" id="PTHR34473">
    <property type="entry name" value="UPF0699 TRANSMEMBRANE PROTEIN YDBS"/>
    <property type="match status" value="1"/>
</dbReference>
<dbReference type="eggNOG" id="COG3428">
    <property type="taxonomic scope" value="Bacteria"/>
</dbReference>
<evidence type="ECO:0000313" key="5">
    <source>
        <dbReference type="Proteomes" id="UP000009885"/>
    </source>
</evidence>
<dbReference type="STRING" id="1229783.C273_07837"/>
<keyword evidence="5" id="KW-1185">Reference proteome</keyword>